<dbReference type="Gene3D" id="3.30.457.60">
    <property type="match status" value="1"/>
</dbReference>
<gene>
    <name evidence="7" type="ORF">NQ317_010497</name>
</gene>
<evidence type="ECO:0000256" key="1">
    <source>
        <dbReference type="ARBA" id="ARBA00004123"/>
    </source>
</evidence>
<name>A0ABQ9JZ64_9CUCU</name>
<proteinExistence type="inferred from homology"/>
<keyword evidence="3" id="KW-0132">Cell division</keyword>
<comment type="subcellular location">
    <subcellularLocation>
        <location evidence="1">Nucleus</location>
    </subcellularLocation>
</comment>
<evidence type="ECO:0000256" key="4">
    <source>
        <dbReference type="ARBA" id="ARBA00022776"/>
    </source>
</evidence>
<dbReference type="Gene3D" id="1.20.5.170">
    <property type="match status" value="1"/>
</dbReference>
<dbReference type="InterPro" id="IPR008672">
    <property type="entry name" value="Mad1"/>
</dbReference>
<comment type="caution">
    <text evidence="7">The sequence shown here is derived from an EMBL/GenBank/DDBJ whole genome shotgun (WGS) entry which is preliminary data.</text>
</comment>
<dbReference type="Proteomes" id="UP001162164">
    <property type="component" value="Unassembled WGS sequence"/>
</dbReference>
<comment type="similarity">
    <text evidence="2">Belongs to the MAD1 family.</text>
</comment>
<evidence type="ECO:0000313" key="7">
    <source>
        <dbReference type="EMBL" id="KAJ8983404.1"/>
    </source>
</evidence>
<organism evidence="7 8">
    <name type="scientific">Molorchus minor</name>
    <dbReference type="NCBI Taxonomy" id="1323400"/>
    <lineage>
        <taxon>Eukaryota</taxon>
        <taxon>Metazoa</taxon>
        <taxon>Ecdysozoa</taxon>
        <taxon>Arthropoda</taxon>
        <taxon>Hexapoda</taxon>
        <taxon>Insecta</taxon>
        <taxon>Pterygota</taxon>
        <taxon>Neoptera</taxon>
        <taxon>Endopterygota</taxon>
        <taxon>Coleoptera</taxon>
        <taxon>Polyphaga</taxon>
        <taxon>Cucujiformia</taxon>
        <taxon>Chrysomeloidea</taxon>
        <taxon>Cerambycidae</taxon>
        <taxon>Lamiinae</taxon>
        <taxon>Monochamini</taxon>
        <taxon>Molorchus</taxon>
    </lineage>
</organism>
<sequence>MEEGIENSKLGDISMCPKEVQALKEQLKTHETQTQMLKDYCKSQMQEFRNVIYMLLGYKIDRTQNSLYKLRSIATLEDMINLHLRHQKSIPVFLSAITMDLFNNKTMSKTFQIE</sequence>
<dbReference type="PANTHER" id="PTHR23168:SF0">
    <property type="entry name" value="MITOTIC SPINDLE ASSEMBLY CHECKPOINT PROTEIN MAD1"/>
    <property type="match status" value="1"/>
</dbReference>
<reference evidence="7" key="1">
    <citation type="journal article" date="2023" name="Insect Mol. Biol.">
        <title>Genome sequencing provides insights into the evolution of gene families encoding plant cell wall-degrading enzymes in longhorned beetles.</title>
        <authorList>
            <person name="Shin N.R."/>
            <person name="Okamura Y."/>
            <person name="Kirsch R."/>
            <person name="Pauchet Y."/>
        </authorList>
    </citation>
    <scope>NUCLEOTIDE SEQUENCE</scope>
    <source>
        <strain evidence="7">MMC_N1</strain>
    </source>
</reference>
<dbReference type="PANTHER" id="PTHR23168">
    <property type="entry name" value="MITOTIC SPINDLE ASSEMBLY CHECKPOINT PROTEIN MAD1 MITOTIC ARREST DEFICIENT-LIKE PROTEIN 1"/>
    <property type="match status" value="1"/>
</dbReference>
<protein>
    <submittedName>
        <fullName evidence="7">Uncharacterized protein</fullName>
    </submittedName>
</protein>
<keyword evidence="5" id="KW-0539">Nucleus</keyword>
<evidence type="ECO:0000256" key="3">
    <source>
        <dbReference type="ARBA" id="ARBA00022618"/>
    </source>
</evidence>
<evidence type="ECO:0000313" key="8">
    <source>
        <dbReference type="Proteomes" id="UP001162164"/>
    </source>
</evidence>
<dbReference type="Pfam" id="PF05557">
    <property type="entry name" value="MAD"/>
    <property type="match status" value="2"/>
</dbReference>
<keyword evidence="4" id="KW-0498">Mitosis</keyword>
<accession>A0ABQ9JZ64</accession>
<keyword evidence="8" id="KW-1185">Reference proteome</keyword>
<keyword evidence="6" id="KW-0131">Cell cycle</keyword>
<dbReference type="EMBL" id="JAPWTJ010000077">
    <property type="protein sequence ID" value="KAJ8983404.1"/>
    <property type="molecule type" value="Genomic_DNA"/>
</dbReference>
<evidence type="ECO:0000256" key="2">
    <source>
        <dbReference type="ARBA" id="ARBA00008029"/>
    </source>
</evidence>
<evidence type="ECO:0000256" key="6">
    <source>
        <dbReference type="ARBA" id="ARBA00023306"/>
    </source>
</evidence>
<evidence type="ECO:0000256" key="5">
    <source>
        <dbReference type="ARBA" id="ARBA00023242"/>
    </source>
</evidence>